<dbReference type="InterPro" id="IPR043143">
    <property type="entry name" value="Mal/L-sulf/L-lact_DH-like_NADP"/>
</dbReference>
<dbReference type="Gene3D" id="3.30.1370.60">
    <property type="entry name" value="Hypothetical oxidoreductase yiak, domain 2"/>
    <property type="match status" value="1"/>
</dbReference>
<dbReference type="OrthoDB" id="9769447at2"/>
<evidence type="ECO:0000313" key="3">
    <source>
        <dbReference type="EMBL" id="ADB17622.1"/>
    </source>
</evidence>
<evidence type="ECO:0000256" key="1">
    <source>
        <dbReference type="ARBA" id="ARBA00006056"/>
    </source>
</evidence>
<name>D2R8T1_PIRSD</name>
<dbReference type="Proteomes" id="UP000001887">
    <property type="component" value="Chromosome"/>
</dbReference>
<dbReference type="KEGG" id="psl:Psta_2957"/>
<proteinExistence type="inferred from homology"/>
<dbReference type="InterPro" id="IPR003767">
    <property type="entry name" value="Malate/L-lactate_DH-like"/>
</dbReference>
<dbReference type="InterPro" id="IPR043144">
    <property type="entry name" value="Mal/L-sulf/L-lact_DH-like_ah"/>
</dbReference>
<dbReference type="eggNOG" id="COG2055">
    <property type="taxonomic scope" value="Bacteria"/>
</dbReference>
<dbReference type="EMBL" id="CP001848">
    <property type="protein sequence ID" value="ADB17622.1"/>
    <property type="molecule type" value="Genomic_DNA"/>
</dbReference>
<comment type="similarity">
    <text evidence="1">Belongs to the LDH2/MDH2 oxidoreductase family.</text>
</comment>
<evidence type="ECO:0000256" key="2">
    <source>
        <dbReference type="ARBA" id="ARBA00023002"/>
    </source>
</evidence>
<dbReference type="PANTHER" id="PTHR11091:SF0">
    <property type="entry name" value="MALATE DEHYDROGENASE"/>
    <property type="match status" value="1"/>
</dbReference>
<evidence type="ECO:0000313" key="4">
    <source>
        <dbReference type="Proteomes" id="UP000001887"/>
    </source>
</evidence>
<gene>
    <name evidence="3" type="ordered locus">Psta_2957</name>
</gene>
<keyword evidence="4" id="KW-1185">Reference proteome</keyword>
<reference evidence="3 4" key="1">
    <citation type="journal article" date="2009" name="Stand. Genomic Sci.">
        <title>Complete genome sequence of Pirellula staleyi type strain (ATCC 27377).</title>
        <authorList>
            <person name="Clum A."/>
            <person name="Tindall B.J."/>
            <person name="Sikorski J."/>
            <person name="Ivanova N."/>
            <person name="Mavrommatis K."/>
            <person name="Lucas S."/>
            <person name="Glavina del Rio T."/>
            <person name="Nolan M."/>
            <person name="Chen F."/>
            <person name="Tice H."/>
            <person name="Pitluck S."/>
            <person name="Cheng J.F."/>
            <person name="Chertkov O."/>
            <person name="Brettin T."/>
            <person name="Han C."/>
            <person name="Detter J.C."/>
            <person name="Kuske C."/>
            <person name="Bruce D."/>
            <person name="Goodwin L."/>
            <person name="Ovchinikova G."/>
            <person name="Pati A."/>
            <person name="Mikhailova N."/>
            <person name="Chen A."/>
            <person name="Palaniappan K."/>
            <person name="Land M."/>
            <person name="Hauser L."/>
            <person name="Chang Y.J."/>
            <person name="Jeffries C.D."/>
            <person name="Chain P."/>
            <person name="Rohde M."/>
            <person name="Goker M."/>
            <person name="Bristow J."/>
            <person name="Eisen J.A."/>
            <person name="Markowitz V."/>
            <person name="Hugenholtz P."/>
            <person name="Kyrpides N.C."/>
            <person name="Klenk H.P."/>
            <person name="Lapidus A."/>
        </authorList>
    </citation>
    <scope>NUCLEOTIDE SEQUENCE [LARGE SCALE GENOMIC DNA]</scope>
    <source>
        <strain evidence="4">ATCC 27377 / DSM 6068 / ICPB 4128</strain>
    </source>
</reference>
<dbReference type="SUPFAM" id="SSF89733">
    <property type="entry name" value="L-sulfolactate dehydrogenase-like"/>
    <property type="match status" value="1"/>
</dbReference>
<dbReference type="Pfam" id="PF02615">
    <property type="entry name" value="Ldh_2"/>
    <property type="match status" value="1"/>
</dbReference>
<dbReference type="AlphaFoldDB" id="D2R8T1"/>
<accession>D2R8T1</accession>
<dbReference type="GO" id="GO:0016491">
    <property type="term" value="F:oxidoreductase activity"/>
    <property type="evidence" value="ECO:0007669"/>
    <property type="project" value="UniProtKB-KW"/>
</dbReference>
<sequence>MPTIAADSLTKFAEAMLLAGGATPEEARITSVSLVDANLRGYESHGVMRIPYYLDAIQSGEVVPAAELKILDQGAARVVADGQWGFGQVQAVRLFELLAPLAQQEGLAVGTMIQSGHIGRLGEYNEMAAARGLVSILMVNSHGAAVRVAPPGGKAPRLSTNPLAIGVPCGDAPLVLDFSTSATAEGKVRVKKIAGQAVPEGWLLDNEGNPTTDPNTLYGNPPGSILPMGGTQSYKGFGLGLMIEILTGALSGGVTARPVPYPKKGNCVFMMLVDPARFGGSDHFAAEVTQLVDYIRTTPRVEGCNEITLPGDPERKLYAARKSTGLVFDPENWKALATAADKLGVALPALL</sequence>
<keyword evidence="2" id="KW-0560">Oxidoreductase</keyword>
<protein>
    <submittedName>
        <fullName evidence="3">Malate/L-lactate dehydrogenase</fullName>
    </submittedName>
</protein>
<dbReference type="PANTHER" id="PTHR11091">
    <property type="entry name" value="OXIDOREDUCTASE-RELATED"/>
    <property type="match status" value="1"/>
</dbReference>
<dbReference type="InterPro" id="IPR036111">
    <property type="entry name" value="Mal/L-sulfo/L-lacto_DH-like_sf"/>
</dbReference>
<organism evidence="3 4">
    <name type="scientific">Pirellula staleyi (strain ATCC 27377 / DSM 6068 / ICPB 4128)</name>
    <name type="common">Pirella staleyi</name>
    <dbReference type="NCBI Taxonomy" id="530564"/>
    <lineage>
        <taxon>Bacteria</taxon>
        <taxon>Pseudomonadati</taxon>
        <taxon>Planctomycetota</taxon>
        <taxon>Planctomycetia</taxon>
        <taxon>Pirellulales</taxon>
        <taxon>Pirellulaceae</taxon>
        <taxon>Pirellula</taxon>
    </lineage>
</organism>
<dbReference type="Gene3D" id="1.10.1530.10">
    <property type="match status" value="1"/>
</dbReference>
<dbReference type="HOGENOM" id="CLU_040452_2_0_0"/>
<dbReference type="STRING" id="530564.Psta_2957"/>